<dbReference type="OMA" id="VPEYAYI"/>
<sequence length="367" mass="40315">MDSTQETDFLELMAGPSDTVDDLNTQQVTGGNQHVSSVKPKEKTRKTKTVSRQEFVDVTEKLAVMAEAIENIQTAILSPPAAKRPRLASESDSDNTSASKAIDELLKESVLDSENTGQDDQLLNNFEQLYTEDAPTAAAVNEKLAKVIDKMVRNKLPEDKAAEKLKALQRPTNVKNLECTRVNPEVWSSLKPKTRSQDIKLQKVQQALMKGVVPIVGVINSLMTRLNGSAAGTDNLDVKGEITKLLDAIAVIGHANHELNMRRRELIKPDLNKQFSGLCSSHVPVTGLLFGDNLPQQCKDIQQTNKIGQKVGFSTGSRGTDNKGSLHRGNLASAGRRRGSYLNYQRYSKHQGSRWNHKPQPSAGAKK</sequence>
<dbReference type="PANTHER" id="PTHR34239:SF2">
    <property type="entry name" value="TRANSPOSABLE ELEMENT P TRANSPOSASE_THAP9 CONSERVED DOMAIN-CONTAINING PROTEIN"/>
    <property type="match status" value="1"/>
</dbReference>
<dbReference type="AlphaFoldDB" id="A0A914AUV8"/>
<dbReference type="RefSeq" id="XP_038067871.1">
    <property type="nucleotide sequence ID" value="XM_038211943.1"/>
</dbReference>
<feature type="compositionally biased region" description="Polar residues" evidence="1">
    <location>
        <begin position="22"/>
        <end position="36"/>
    </location>
</feature>
<feature type="region of interest" description="Disordered" evidence="1">
    <location>
        <begin position="15"/>
        <end position="46"/>
    </location>
</feature>
<dbReference type="GeneID" id="119737519"/>
<dbReference type="PANTHER" id="PTHR34239">
    <property type="entry name" value="APPLE DOMAIN-CONTAINING PROTEIN"/>
    <property type="match status" value="1"/>
</dbReference>
<dbReference type="EnsemblMetazoa" id="XM_038211942.1">
    <property type="protein sequence ID" value="XP_038067870.1"/>
    <property type="gene ID" value="LOC119737519"/>
</dbReference>
<name>A0A914AUV8_PATMI</name>
<accession>A0A914AUV8</accession>
<proteinExistence type="predicted"/>
<organism evidence="2 3">
    <name type="scientific">Patiria miniata</name>
    <name type="common">Bat star</name>
    <name type="synonym">Asterina miniata</name>
    <dbReference type="NCBI Taxonomy" id="46514"/>
    <lineage>
        <taxon>Eukaryota</taxon>
        <taxon>Metazoa</taxon>
        <taxon>Echinodermata</taxon>
        <taxon>Eleutherozoa</taxon>
        <taxon>Asterozoa</taxon>
        <taxon>Asteroidea</taxon>
        <taxon>Valvatacea</taxon>
        <taxon>Valvatida</taxon>
        <taxon>Asterinidae</taxon>
        <taxon>Patiria</taxon>
    </lineage>
</organism>
<feature type="compositionally biased region" description="Basic residues" evidence="1">
    <location>
        <begin position="347"/>
        <end position="357"/>
    </location>
</feature>
<feature type="region of interest" description="Disordered" evidence="1">
    <location>
        <begin position="310"/>
        <end position="367"/>
    </location>
</feature>
<evidence type="ECO:0000313" key="3">
    <source>
        <dbReference type="Proteomes" id="UP000887568"/>
    </source>
</evidence>
<feature type="compositionally biased region" description="Polar residues" evidence="1">
    <location>
        <begin position="310"/>
        <end position="323"/>
    </location>
</feature>
<evidence type="ECO:0000313" key="2">
    <source>
        <dbReference type="EnsemblMetazoa" id="XP_038067870.1"/>
    </source>
</evidence>
<keyword evidence="3" id="KW-1185">Reference proteome</keyword>
<reference evidence="2" key="1">
    <citation type="submission" date="2022-11" db="UniProtKB">
        <authorList>
            <consortium name="EnsemblMetazoa"/>
        </authorList>
    </citation>
    <scope>IDENTIFICATION</scope>
</reference>
<protein>
    <submittedName>
        <fullName evidence="2">Uncharacterized protein</fullName>
    </submittedName>
</protein>
<dbReference type="RefSeq" id="XP_038067870.1">
    <property type="nucleotide sequence ID" value="XM_038211942.1"/>
</dbReference>
<dbReference type="Proteomes" id="UP000887568">
    <property type="component" value="Unplaced"/>
</dbReference>
<evidence type="ECO:0000256" key="1">
    <source>
        <dbReference type="SAM" id="MobiDB-lite"/>
    </source>
</evidence>
<dbReference type="OrthoDB" id="5988333at2759"/>
<dbReference type="EnsemblMetazoa" id="XM_038211943.1">
    <property type="protein sequence ID" value="XP_038067871.1"/>
    <property type="gene ID" value="LOC119737519"/>
</dbReference>